<proteinExistence type="predicted"/>
<dbReference type="PANTHER" id="PTHR30007">
    <property type="entry name" value="PHP DOMAIN PROTEIN"/>
    <property type="match status" value="1"/>
</dbReference>
<dbReference type="InterPro" id="IPR002559">
    <property type="entry name" value="Transposase_11"/>
</dbReference>
<dbReference type="Pfam" id="PF13340">
    <property type="entry name" value="DUF4096"/>
    <property type="match status" value="1"/>
</dbReference>
<evidence type="ECO:0000256" key="1">
    <source>
        <dbReference type="SAM" id="MobiDB-lite"/>
    </source>
</evidence>
<accession>A0A3M9XKP2</accession>
<evidence type="ECO:0000313" key="5">
    <source>
        <dbReference type="EMBL" id="RNJ49828.1"/>
    </source>
</evidence>
<dbReference type="AlphaFoldDB" id="A0A3M9XKP2"/>
<dbReference type="PANTHER" id="PTHR30007:SF1">
    <property type="entry name" value="BLR1914 PROTEIN"/>
    <property type="match status" value="1"/>
</dbReference>
<gene>
    <name evidence="4" type="ORF">D1O30_03365</name>
    <name evidence="5" type="ORF">D1O30_09700</name>
</gene>
<dbReference type="OrthoDB" id="9798237at2"/>
<sequence>MIPDRFWLTDAQFAKIAPHLPTDTRGKARVDDRRVISGIVHVLKSGGRWIDAPSEYGPRKTLYNRYVRWAAKGVWVNLFHALAQAGGPPPQLLIDSSAVKAHRSASGGKGGKRAQAIGRSRGGRTTKIHALTDAQCRPVAFMLTGGNVADCTAGAELLSKMPACDILHGDKGYDSDVIRRQVENAGVMPNIPPKANRKWKNCFSPFLYRNRNAIERMFCRLKDFRRIATRYDRSATNFLAAVCIAATISYWL</sequence>
<dbReference type="Pfam" id="PF01609">
    <property type="entry name" value="DDE_Tnp_1"/>
    <property type="match status" value="1"/>
</dbReference>
<evidence type="ECO:0000259" key="3">
    <source>
        <dbReference type="Pfam" id="PF13340"/>
    </source>
</evidence>
<dbReference type="GO" id="GO:0006313">
    <property type="term" value="P:DNA transposition"/>
    <property type="evidence" value="ECO:0007669"/>
    <property type="project" value="InterPro"/>
</dbReference>
<evidence type="ECO:0000313" key="6">
    <source>
        <dbReference type="Proteomes" id="UP000268623"/>
    </source>
</evidence>
<dbReference type="Proteomes" id="UP000268623">
    <property type="component" value="Unassembled WGS sequence"/>
</dbReference>
<feature type="domain" description="Insertion element IS402-like" evidence="3">
    <location>
        <begin position="8"/>
        <end position="78"/>
    </location>
</feature>
<dbReference type="RefSeq" id="WP_123174803.1">
    <property type="nucleotide sequence ID" value="NZ_QWDD01000001.1"/>
</dbReference>
<evidence type="ECO:0000259" key="2">
    <source>
        <dbReference type="Pfam" id="PF01609"/>
    </source>
</evidence>
<reference evidence="4 6" key="1">
    <citation type="submission" date="2018-08" db="EMBL/GenBank/DDBJ databases">
        <title>Genome sequence of Methylocystis hirsuta CSC1, a methanotroph able to accumulate PHAs.</title>
        <authorList>
            <person name="Bordel S."/>
            <person name="Rodriguez E."/>
            <person name="Gancedo J."/>
            <person name="Munoz R."/>
        </authorList>
    </citation>
    <scope>NUCLEOTIDE SEQUENCE [LARGE SCALE GENOMIC DNA]</scope>
    <source>
        <strain evidence="4 6">CSC1</strain>
    </source>
</reference>
<feature type="domain" description="Transposase IS4-like" evidence="2">
    <location>
        <begin position="88"/>
        <end position="245"/>
    </location>
</feature>
<keyword evidence="6" id="KW-1185">Reference proteome</keyword>
<dbReference type="NCBIfam" id="NF033580">
    <property type="entry name" value="transpos_IS5_3"/>
    <property type="match status" value="1"/>
</dbReference>
<protein>
    <submittedName>
        <fullName evidence="4">IS5 family transposase</fullName>
    </submittedName>
</protein>
<dbReference type="InterPro" id="IPR025161">
    <property type="entry name" value="IS402-like_dom"/>
</dbReference>
<name>A0A3M9XKP2_9HYPH</name>
<feature type="region of interest" description="Disordered" evidence="1">
    <location>
        <begin position="103"/>
        <end position="123"/>
    </location>
</feature>
<dbReference type="EMBL" id="QWDD01000001">
    <property type="protein sequence ID" value="RNJ49828.1"/>
    <property type="molecule type" value="Genomic_DNA"/>
</dbReference>
<dbReference type="EMBL" id="QWDD01000001">
    <property type="protein sequence ID" value="RNJ48807.1"/>
    <property type="molecule type" value="Genomic_DNA"/>
</dbReference>
<comment type="caution">
    <text evidence="4">The sequence shown here is derived from an EMBL/GenBank/DDBJ whole genome shotgun (WGS) entry which is preliminary data.</text>
</comment>
<dbReference type="GO" id="GO:0003677">
    <property type="term" value="F:DNA binding"/>
    <property type="evidence" value="ECO:0007669"/>
    <property type="project" value="InterPro"/>
</dbReference>
<dbReference type="GO" id="GO:0004803">
    <property type="term" value="F:transposase activity"/>
    <property type="evidence" value="ECO:0007669"/>
    <property type="project" value="InterPro"/>
</dbReference>
<organism evidence="4 6">
    <name type="scientific">Methylocystis hirsuta</name>
    <dbReference type="NCBI Taxonomy" id="369798"/>
    <lineage>
        <taxon>Bacteria</taxon>
        <taxon>Pseudomonadati</taxon>
        <taxon>Pseudomonadota</taxon>
        <taxon>Alphaproteobacteria</taxon>
        <taxon>Hyphomicrobiales</taxon>
        <taxon>Methylocystaceae</taxon>
        <taxon>Methylocystis</taxon>
    </lineage>
</organism>
<evidence type="ECO:0000313" key="4">
    <source>
        <dbReference type="EMBL" id="RNJ48807.1"/>
    </source>
</evidence>